<dbReference type="EMBL" id="UGQS01000003">
    <property type="protein sequence ID" value="STZ83004.1"/>
    <property type="molecule type" value="Genomic_DNA"/>
</dbReference>
<organism evidence="1 3">
    <name type="scientific">Bergeriella denitrificans</name>
    <name type="common">Neisseria denitrificans</name>
    <dbReference type="NCBI Taxonomy" id="494"/>
    <lineage>
        <taxon>Bacteria</taxon>
        <taxon>Pseudomonadati</taxon>
        <taxon>Pseudomonadota</taxon>
        <taxon>Betaproteobacteria</taxon>
        <taxon>Neisseriales</taxon>
        <taxon>Neisseriaceae</taxon>
        <taxon>Bergeriella</taxon>
    </lineage>
</organism>
<dbReference type="RefSeq" id="WP_066075569.1">
    <property type="nucleotide sequence ID" value="NZ_CP181246.1"/>
</dbReference>
<proteinExistence type="predicted"/>
<evidence type="ECO:0000313" key="3">
    <source>
        <dbReference type="Proteomes" id="UP000254651"/>
    </source>
</evidence>
<accession>A0A378UJ16</accession>
<dbReference type="AlphaFoldDB" id="A0A378UJ16"/>
<protein>
    <submittedName>
        <fullName evidence="1">Uncharacterized protein</fullName>
    </submittedName>
</protein>
<name>A0A378UJ16_BERDE</name>
<reference evidence="1 3" key="1">
    <citation type="submission" date="2018-06" db="EMBL/GenBank/DDBJ databases">
        <authorList>
            <consortium name="Pathogen Informatics"/>
            <person name="Doyle S."/>
        </authorList>
    </citation>
    <scope>NUCLEOTIDE SEQUENCE [LARGE SCALE GENOMIC DNA]</scope>
    <source>
        <strain evidence="1 3">NCTC10295</strain>
    </source>
</reference>
<evidence type="ECO:0000313" key="2">
    <source>
        <dbReference type="EMBL" id="STZ83004.1"/>
    </source>
</evidence>
<gene>
    <name evidence="1" type="ORF">NCTC10295_02201</name>
    <name evidence="2" type="ORF">NCTC10295_02340</name>
</gene>
<evidence type="ECO:0000313" key="1">
    <source>
        <dbReference type="EMBL" id="STZ77384.1"/>
    </source>
</evidence>
<dbReference type="Proteomes" id="UP000254651">
    <property type="component" value="Unassembled WGS sequence"/>
</dbReference>
<dbReference type="EMBL" id="UGQS01000002">
    <property type="protein sequence ID" value="STZ77384.1"/>
    <property type="molecule type" value="Genomic_DNA"/>
</dbReference>
<keyword evidence="3" id="KW-1185">Reference proteome</keyword>
<sequence>MNPFQKLKTWLFGRPAEKFDEEFAQAIEKLPLEAVDIPEATISRQKRLKNRAARKAKKKR</sequence>